<accession>F0ZLR6</accession>
<feature type="transmembrane region" description="Helical" evidence="1">
    <location>
        <begin position="359"/>
        <end position="378"/>
    </location>
</feature>
<keyword evidence="3" id="KW-1185">Reference proteome</keyword>
<dbReference type="OrthoDB" id="10622390at2759"/>
<keyword evidence="1" id="KW-0812">Transmembrane</keyword>
<dbReference type="FunCoup" id="F0ZLR6">
    <property type="interactions" value="743"/>
</dbReference>
<evidence type="ECO:0000313" key="3">
    <source>
        <dbReference type="Proteomes" id="UP000001064"/>
    </source>
</evidence>
<proteinExistence type="predicted"/>
<feature type="transmembrane region" description="Helical" evidence="1">
    <location>
        <begin position="97"/>
        <end position="117"/>
    </location>
</feature>
<gene>
    <name evidence="2" type="ORF">DICPUDRAFT_152582</name>
</gene>
<feature type="transmembrane region" description="Helical" evidence="1">
    <location>
        <begin position="270"/>
        <end position="288"/>
    </location>
</feature>
<dbReference type="EMBL" id="GL871071">
    <property type="protein sequence ID" value="EGC35116.1"/>
    <property type="molecule type" value="Genomic_DNA"/>
</dbReference>
<dbReference type="eggNOG" id="ENOG502RI5C">
    <property type="taxonomic scope" value="Eukaryota"/>
</dbReference>
<evidence type="ECO:0000256" key="1">
    <source>
        <dbReference type="SAM" id="Phobius"/>
    </source>
</evidence>
<dbReference type="Proteomes" id="UP000001064">
    <property type="component" value="Unassembled WGS sequence"/>
</dbReference>
<keyword evidence="1" id="KW-0472">Membrane</keyword>
<dbReference type="InParanoid" id="F0ZLR6"/>
<keyword evidence="1" id="KW-1133">Transmembrane helix</keyword>
<feature type="transmembrane region" description="Helical" evidence="1">
    <location>
        <begin position="129"/>
        <end position="146"/>
    </location>
</feature>
<dbReference type="GeneID" id="10501775"/>
<evidence type="ECO:0000313" key="2">
    <source>
        <dbReference type="EMBL" id="EGC35116.1"/>
    </source>
</evidence>
<organism evidence="2 3">
    <name type="scientific">Dictyostelium purpureum</name>
    <name type="common">Slime mold</name>
    <dbReference type="NCBI Taxonomy" id="5786"/>
    <lineage>
        <taxon>Eukaryota</taxon>
        <taxon>Amoebozoa</taxon>
        <taxon>Evosea</taxon>
        <taxon>Eumycetozoa</taxon>
        <taxon>Dictyostelia</taxon>
        <taxon>Dictyosteliales</taxon>
        <taxon>Dictyosteliaceae</taxon>
        <taxon>Dictyostelium</taxon>
    </lineage>
</organism>
<name>F0ZLR6_DICPU</name>
<sequence>MLSRISFGVINKLKIDKSSTLVLKTNNNNNKFIINQFQLLNNTNKNNINQFGKRSFCSSSKPEPPKNESKLFNLMSGKTYSKFYNKDKGTFSLSNHFLLIFGISCIAFSLPAFIMYFFGNDGTLDDVEVFKLMNYYFNFYFPFRIVDQKGYIKNMVERYKDNTISEMDFRSIEGMITNPSLDHIDYLEKYGFSKAVFDKILEKKGHLNKNDKEMYLVLLMMMTGRSVPDEVLKKTDFESTFKDNTTQNRNILMEYGSKAKSMFEINKTDLLISALVAAPITSYLAFRFKLPMMYVFRSMSRSSFVTAALISTPLINKAFQSFSLSKSNEIGQHIIATRVANIAFGSFLIYLSTLPFITVLAPISLTLFITKSISLLLFTRELRAKAKEIKETKIKE</sequence>
<dbReference type="RefSeq" id="XP_003288368.1">
    <property type="nucleotide sequence ID" value="XM_003288320.1"/>
</dbReference>
<reference evidence="3" key="1">
    <citation type="journal article" date="2011" name="Genome Biol.">
        <title>Comparative genomics of the social amoebae Dictyostelium discoideum and Dictyostelium purpureum.</title>
        <authorList>
            <consortium name="US DOE Joint Genome Institute (JGI-PGF)"/>
            <person name="Sucgang R."/>
            <person name="Kuo A."/>
            <person name="Tian X."/>
            <person name="Salerno W."/>
            <person name="Parikh A."/>
            <person name="Feasley C.L."/>
            <person name="Dalin E."/>
            <person name="Tu H."/>
            <person name="Huang E."/>
            <person name="Barry K."/>
            <person name="Lindquist E."/>
            <person name="Shapiro H."/>
            <person name="Bruce D."/>
            <person name="Schmutz J."/>
            <person name="Salamov A."/>
            <person name="Fey P."/>
            <person name="Gaudet P."/>
            <person name="Anjard C."/>
            <person name="Babu M.M."/>
            <person name="Basu S."/>
            <person name="Bushmanova Y."/>
            <person name="van der Wel H."/>
            <person name="Katoh-Kurasawa M."/>
            <person name="Dinh C."/>
            <person name="Coutinho P.M."/>
            <person name="Saito T."/>
            <person name="Elias M."/>
            <person name="Schaap P."/>
            <person name="Kay R.R."/>
            <person name="Henrissat B."/>
            <person name="Eichinger L."/>
            <person name="Rivero F."/>
            <person name="Putnam N.H."/>
            <person name="West C.M."/>
            <person name="Loomis W.F."/>
            <person name="Chisholm R.L."/>
            <person name="Shaulsky G."/>
            <person name="Strassmann J.E."/>
            <person name="Queller D.C."/>
            <person name="Kuspa A."/>
            <person name="Grigoriev I.V."/>
        </authorList>
    </citation>
    <scope>NUCLEOTIDE SEQUENCE [LARGE SCALE GENOMIC DNA]</scope>
    <source>
        <strain evidence="3">QSDP1</strain>
    </source>
</reference>
<protein>
    <submittedName>
        <fullName evidence="2">Uncharacterized protein</fullName>
    </submittedName>
</protein>
<dbReference type="KEGG" id="dpp:DICPUDRAFT_152582"/>
<dbReference type="VEuPathDB" id="AmoebaDB:DICPUDRAFT_152582"/>
<dbReference type="AlphaFoldDB" id="F0ZLR6"/>